<feature type="region of interest" description="Disordered" evidence="1">
    <location>
        <begin position="295"/>
        <end position="340"/>
    </location>
</feature>
<evidence type="ECO:0000256" key="1">
    <source>
        <dbReference type="SAM" id="MobiDB-lite"/>
    </source>
</evidence>
<feature type="region of interest" description="Disordered" evidence="1">
    <location>
        <begin position="233"/>
        <end position="253"/>
    </location>
</feature>
<sequence length="470" mass="49816">MAVSSALRAILGLAALLTTAAIIVLEIANARTPRSTSIVQTAASVAAALEALVLALVLFLVFMSSRHSTYYGPNKLGAFWFPLCLAIVVLATIASIVVLIILGKETENAHILGGPEMPYMVGTAISLSLVLAMQLIFVVVYFVGSRLGGTDGSQPEHAEGGRFPQMRMKSVPYSQTVAGGAGPKETPSFDLQSPPGSSGGRSMAETMSSIRSSLSYKVRPMDSKTRLLSMRSNRSIMSTGSRTGRRPPSFESFPDVDGGFDSWDTSSVDLHNRQVLDTSATVNSRFLGALETIPASPTVSRSPSPGCALDLEAPKRTARRSRSYSPVPRPSPALKPQGSYGELHIHPLFRADSPTPAPAATPGTSIVAAPDAARTVSVKTLSRMRSGSLPASSSPLSRQSSSDSIKGKSSSPTSDRLTPIPVDPIEEREMTPPLPEWILNAGSRTSLTEYHSRKLRDRDGTVDSGLGIVQ</sequence>
<accession>A0ABR2Y6V5</accession>
<reference evidence="3 4" key="1">
    <citation type="submission" date="2024-02" db="EMBL/GenBank/DDBJ databases">
        <title>First draft genome assembly of two strains of Seiridium cardinale.</title>
        <authorList>
            <person name="Emiliani G."/>
            <person name="Scali E."/>
        </authorList>
    </citation>
    <scope>NUCLEOTIDE SEQUENCE [LARGE SCALE GENOMIC DNA]</scope>
    <source>
        <strain evidence="3 4">BM-138-000479</strain>
    </source>
</reference>
<keyword evidence="2" id="KW-0472">Membrane</keyword>
<feature type="compositionally biased region" description="Polar residues" evidence="1">
    <location>
        <begin position="233"/>
        <end position="242"/>
    </location>
</feature>
<keyword evidence="2" id="KW-1133">Transmembrane helix</keyword>
<comment type="caution">
    <text evidence="3">The sequence shown here is derived from an EMBL/GenBank/DDBJ whole genome shotgun (WGS) entry which is preliminary data.</text>
</comment>
<keyword evidence="4" id="KW-1185">Reference proteome</keyword>
<name>A0ABR2Y6V5_9PEZI</name>
<feature type="compositionally biased region" description="Basic and acidic residues" evidence="1">
    <location>
        <begin position="450"/>
        <end position="461"/>
    </location>
</feature>
<evidence type="ECO:0000313" key="3">
    <source>
        <dbReference type="EMBL" id="KAK9781919.1"/>
    </source>
</evidence>
<gene>
    <name evidence="3" type="ORF">SCAR479_01790</name>
</gene>
<feature type="transmembrane region" description="Helical" evidence="2">
    <location>
        <begin position="76"/>
        <end position="101"/>
    </location>
</feature>
<feature type="compositionally biased region" description="Low complexity" evidence="1">
    <location>
        <begin position="383"/>
        <end position="414"/>
    </location>
</feature>
<keyword evidence="2" id="KW-0812">Transmembrane</keyword>
<proteinExistence type="predicted"/>
<feature type="transmembrane region" description="Helical" evidence="2">
    <location>
        <begin position="40"/>
        <end position="64"/>
    </location>
</feature>
<feature type="region of interest" description="Disordered" evidence="1">
    <location>
        <begin position="349"/>
        <end position="368"/>
    </location>
</feature>
<protein>
    <submittedName>
        <fullName evidence="3">Uncharacterized protein</fullName>
    </submittedName>
</protein>
<dbReference type="EMBL" id="JARVKM010000003">
    <property type="protein sequence ID" value="KAK9781919.1"/>
    <property type="molecule type" value="Genomic_DNA"/>
</dbReference>
<feature type="region of interest" description="Disordered" evidence="1">
    <location>
        <begin position="378"/>
        <end position="470"/>
    </location>
</feature>
<evidence type="ECO:0000256" key="2">
    <source>
        <dbReference type="SAM" id="Phobius"/>
    </source>
</evidence>
<dbReference type="Proteomes" id="UP001465668">
    <property type="component" value="Unassembled WGS sequence"/>
</dbReference>
<organism evidence="3 4">
    <name type="scientific">Seiridium cardinale</name>
    <dbReference type="NCBI Taxonomy" id="138064"/>
    <lineage>
        <taxon>Eukaryota</taxon>
        <taxon>Fungi</taxon>
        <taxon>Dikarya</taxon>
        <taxon>Ascomycota</taxon>
        <taxon>Pezizomycotina</taxon>
        <taxon>Sordariomycetes</taxon>
        <taxon>Xylariomycetidae</taxon>
        <taxon>Amphisphaeriales</taxon>
        <taxon>Sporocadaceae</taxon>
        <taxon>Seiridium</taxon>
    </lineage>
</organism>
<evidence type="ECO:0000313" key="4">
    <source>
        <dbReference type="Proteomes" id="UP001465668"/>
    </source>
</evidence>
<feature type="transmembrane region" description="Helical" evidence="2">
    <location>
        <begin position="121"/>
        <end position="143"/>
    </location>
</feature>
<feature type="region of interest" description="Disordered" evidence="1">
    <location>
        <begin position="175"/>
        <end position="206"/>
    </location>
</feature>